<name>A0ABS0Y3J1_9HYPH</name>
<sequence length="187" mass="20543">MISVKASTKFLMNVSVIWPSTIIFCRVNNAWISDIQQKGNICCTVNFWPGKRCAGVASELAISNASIRHREPSKPLRTHYISEQLLEVSGTRGYSPVDTMSVAMILFVSVAVLKFLAGFPAEENTCCVHALIGTNHEVKKCRVDVHDGAVPVKHSVARLPGFLLMPSSRFVDRTVSAVSTHETDRVS</sequence>
<protein>
    <submittedName>
        <fullName evidence="1">Uncharacterized protein</fullName>
    </submittedName>
</protein>
<dbReference type="Proteomes" id="UP000620670">
    <property type="component" value="Unassembled WGS sequence"/>
</dbReference>
<gene>
    <name evidence="1" type="ORF">JAO75_15815</name>
</gene>
<evidence type="ECO:0000313" key="2">
    <source>
        <dbReference type="Proteomes" id="UP000620670"/>
    </source>
</evidence>
<dbReference type="EMBL" id="JAELXT010000017">
    <property type="protein sequence ID" value="MBJ6126876.1"/>
    <property type="molecule type" value="Genomic_DNA"/>
</dbReference>
<accession>A0ABS0Y3J1</accession>
<evidence type="ECO:0000313" key="1">
    <source>
        <dbReference type="EMBL" id="MBJ6126876.1"/>
    </source>
</evidence>
<proteinExistence type="predicted"/>
<comment type="caution">
    <text evidence="1">The sequence shown here is derived from an EMBL/GenBank/DDBJ whole genome shotgun (WGS) entry which is preliminary data.</text>
</comment>
<reference evidence="2" key="1">
    <citation type="submission" date="2020-12" db="EMBL/GenBank/DDBJ databases">
        <title>Hymenobacter sp.</title>
        <authorList>
            <person name="Kim M.K."/>
        </authorList>
    </citation>
    <scope>NUCLEOTIDE SEQUENCE [LARGE SCALE GENOMIC DNA]</scope>
    <source>
        <strain evidence="2">BT325</strain>
    </source>
</reference>
<dbReference type="RefSeq" id="WP_199050142.1">
    <property type="nucleotide sequence ID" value="NZ_JAELXT010000017.1"/>
</dbReference>
<keyword evidence="2" id="KW-1185">Reference proteome</keyword>
<organism evidence="1 2">
    <name type="scientific">Microvirga splendida</name>
    <dbReference type="NCBI Taxonomy" id="2795727"/>
    <lineage>
        <taxon>Bacteria</taxon>
        <taxon>Pseudomonadati</taxon>
        <taxon>Pseudomonadota</taxon>
        <taxon>Alphaproteobacteria</taxon>
        <taxon>Hyphomicrobiales</taxon>
        <taxon>Methylobacteriaceae</taxon>
        <taxon>Microvirga</taxon>
    </lineage>
</organism>